<sequence length="311" mass="33319">MASGAQPFDQGRPFEPGATLTEDGMLIVPPGAMQPAHPAAVFAAPEDDPVAAEQQLFANGLVVPIGYGCPTEGHCDTPCVACRQSQFTGWSAAVDLLIYEPYWAGGTRTFYHDGDTDAAAGVRLTVGHESSHGGGMELRVGGVDFNDLEYVETATSPNQLGLANLTTFQFDFDLTQRVWIGDSSIVLGVGPRAGMLNYQFGIDPEMQLNAGGLGLAATLHRPFWRSPKTQFAAVGFGRGSIMGGNVENAAGQQVADGTLSILEAGFGLEMRRQCWGGDLVGRIMYESQWWDSNLMSKVYLDGLSLRVGYQW</sequence>
<accession>A0A518K4W6</accession>
<organism evidence="1 2">
    <name type="scientific">Botrimarina mediterranea</name>
    <dbReference type="NCBI Taxonomy" id="2528022"/>
    <lineage>
        <taxon>Bacteria</taxon>
        <taxon>Pseudomonadati</taxon>
        <taxon>Planctomycetota</taxon>
        <taxon>Planctomycetia</taxon>
        <taxon>Pirellulales</taxon>
        <taxon>Lacipirellulaceae</taxon>
        <taxon>Botrimarina</taxon>
    </lineage>
</organism>
<keyword evidence="2" id="KW-1185">Reference proteome</keyword>
<gene>
    <name evidence="1" type="ORF">Spa11_10230</name>
</gene>
<evidence type="ECO:0000313" key="1">
    <source>
        <dbReference type="EMBL" id="QDV72840.1"/>
    </source>
</evidence>
<evidence type="ECO:0000313" key="2">
    <source>
        <dbReference type="Proteomes" id="UP000316426"/>
    </source>
</evidence>
<proteinExistence type="predicted"/>
<dbReference type="KEGG" id="bmei:Spa11_10230"/>
<dbReference type="AlphaFoldDB" id="A0A518K4W6"/>
<protein>
    <submittedName>
        <fullName evidence="1">Uncharacterized protein</fullName>
    </submittedName>
</protein>
<name>A0A518K4W6_9BACT</name>
<dbReference type="Proteomes" id="UP000316426">
    <property type="component" value="Chromosome"/>
</dbReference>
<dbReference type="EMBL" id="CP036349">
    <property type="protein sequence ID" value="QDV72840.1"/>
    <property type="molecule type" value="Genomic_DNA"/>
</dbReference>
<reference evidence="1 2" key="1">
    <citation type="submission" date="2019-02" db="EMBL/GenBank/DDBJ databases">
        <title>Deep-cultivation of Planctomycetes and their phenomic and genomic characterization uncovers novel biology.</title>
        <authorList>
            <person name="Wiegand S."/>
            <person name="Jogler M."/>
            <person name="Boedeker C."/>
            <person name="Pinto D."/>
            <person name="Vollmers J."/>
            <person name="Rivas-Marin E."/>
            <person name="Kohn T."/>
            <person name="Peeters S.H."/>
            <person name="Heuer A."/>
            <person name="Rast P."/>
            <person name="Oberbeckmann S."/>
            <person name="Bunk B."/>
            <person name="Jeske O."/>
            <person name="Meyerdierks A."/>
            <person name="Storesund J.E."/>
            <person name="Kallscheuer N."/>
            <person name="Luecker S."/>
            <person name="Lage O.M."/>
            <person name="Pohl T."/>
            <person name="Merkel B.J."/>
            <person name="Hornburger P."/>
            <person name="Mueller R.-W."/>
            <person name="Bruemmer F."/>
            <person name="Labrenz M."/>
            <person name="Spormann A.M."/>
            <person name="Op den Camp H."/>
            <person name="Overmann J."/>
            <person name="Amann R."/>
            <person name="Jetten M.S.M."/>
            <person name="Mascher T."/>
            <person name="Medema M.H."/>
            <person name="Devos D.P."/>
            <person name="Kaster A.-K."/>
            <person name="Ovreas L."/>
            <person name="Rohde M."/>
            <person name="Galperin M.Y."/>
            <person name="Jogler C."/>
        </authorList>
    </citation>
    <scope>NUCLEOTIDE SEQUENCE [LARGE SCALE GENOMIC DNA]</scope>
    <source>
        <strain evidence="1 2">Spa11</strain>
    </source>
</reference>